<evidence type="ECO:0000313" key="2">
    <source>
        <dbReference type="Proteomes" id="UP001529369"/>
    </source>
</evidence>
<reference evidence="2" key="1">
    <citation type="journal article" date="2019" name="Int. J. Syst. Evol. Microbiol.">
        <title>The Global Catalogue of Microorganisms (GCM) 10K type strain sequencing project: providing services to taxonomists for standard genome sequencing and annotation.</title>
        <authorList>
            <consortium name="The Broad Institute Genomics Platform"/>
            <consortium name="The Broad Institute Genome Sequencing Center for Infectious Disease"/>
            <person name="Wu L."/>
            <person name="Ma J."/>
        </authorList>
    </citation>
    <scope>NUCLEOTIDE SEQUENCE [LARGE SCALE GENOMIC DNA]</scope>
    <source>
        <strain evidence="2">CECT 7131</strain>
    </source>
</reference>
<organism evidence="1 2">
    <name type="scientific">Paeniroseomonas aquatica</name>
    <dbReference type="NCBI Taxonomy" id="373043"/>
    <lineage>
        <taxon>Bacteria</taxon>
        <taxon>Pseudomonadati</taxon>
        <taxon>Pseudomonadota</taxon>
        <taxon>Alphaproteobacteria</taxon>
        <taxon>Acetobacterales</taxon>
        <taxon>Acetobacteraceae</taxon>
        <taxon>Paeniroseomonas</taxon>
    </lineage>
</organism>
<protein>
    <submittedName>
        <fullName evidence="1">Helix-turn-helix domain-containing protein</fullName>
    </submittedName>
</protein>
<dbReference type="RefSeq" id="WP_290316173.1">
    <property type="nucleotide sequence ID" value="NZ_JAUFPN010000080.1"/>
</dbReference>
<gene>
    <name evidence="1" type="ORF">QWZ14_08355</name>
</gene>
<proteinExistence type="predicted"/>
<sequence length="132" mass="14297">MGAAVPIRTDIEAAELRRLARREADGRVAARLLGLANVLDGMSRDVAARAAGMDRQTLRDWVHRFNAAGVAGLRDQPRPGRPVWLTEGQQATLKAIVLRGPDPDREGVSAWRIVDLCRIAGSTYTSNRSGVA</sequence>
<accession>A0ABT8A3X8</accession>
<evidence type="ECO:0000313" key="1">
    <source>
        <dbReference type="EMBL" id="MDN3564378.1"/>
    </source>
</evidence>
<comment type="caution">
    <text evidence="1">The sequence shown here is derived from an EMBL/GenBank/DDBJ whole genome shotgun (WGS) entry which is preliminary data.</text>
</comment>
<name>A0ABT8A3X8_9PROT</name>
<dbReference type="EMBL" id="JAUFPN010000080">
    <property type="protein sequence ID" value="MDN3564378.1"/>
    <property type="molecule type" value="Genomic_DNA"/>
</dbReference>
<dbReference type="InterPro" id="IPR009057">
    <property type="entry name" value="Homeodomain-like_sf"/>
</dbReference>
<dbReference type="Proteomes" id="UP001529369">
    <property type="component" value="Unassembled WGS sequence"/>
</dbReference>
<dbReference type="Pfam" id="PF13551">
    <property type="entry name" value="HTH_29"/>
    <property type="match status" value="1"/>
</dbReference>
<dbReference type="SUPFAM" id="SSF46689">
    <property type="entry name" value="Homeodomain-like"/>
    <property type="match status" value="1"/>
</dbReference>
<keyword evidence="2" id="KW-1185">Reference proteome</keyword>